<protein>
    <recommendedName>
        <fullName evidence="2">CFA20 domain-containing protein</fullName>
    </recommendedName>
</protein>
<feature type="compositionally biased region" description="Acidic residues" evidence="1">
    <location>
        <begin position="259"/>
        <end position="270"/>
    </location>
</feature>
<evidence type="ECO:0000259" key="2">
    <source>
        <dbReference type="Pfam" id="PF05018"/>
    </source>
</evidence>
<evidence type="ECO:0000313" key="4">
    <source>
        <dbReference type="Proteomes" id="UP001627154"/>
    </source>
</evidence>
<keyword evidence="4" id="KW-1185">Reference proteome</keyword>
<proteinExistence type="predicted"/>
<organism evidence="3 4">
    <name type="scientific">Trichogramma kaykai</name>
    <dbReference type="NCBI Taxonomy" id="54128"/>
    <lineage>
        <taxon>Eukaryota</taxon>
        <taxon>Metazoa</taxon>
        <taxon>Ecdysozoa</taxon>
        <taxon>Arthropoda</taxon>
        <taxon>Hexapoda</taxon>
        <taxon>Insecta</taxon>
        <taxon>Pterygota</taxon>
        <taxon>Neoptera</taxon>
        <taxon>Endopterygota</taxon>
        <taxon>Hymenoptera</taxon>
        <taxon>Apocrita</taxon>
        <taxon>Proctotrupomorpha</taxon>
        <taxon>Chalcidoidea</taxon>
        <taxon>Trichogrammatidae</taxon>
        <taxon>Trichogramma</taxon>
    </lineage>
</organism>
<evidence type="ECO:0000313" key="3">
    <source>
        <dbReference type="EMBL" id="KAL3390421.1"/>
    </source>
</evidence>
<feature type="region of interest" description="Disordered" evidence="1">
    <location>
        <begin position="229"/>
        <end position="312"/>
    </location>
</feature>
<evidence type="ECO:0000256" key="1">
    <source>
        <dbReference type="SAM" id="MobiDB-lite"/>
    </source>
</evidence>
<dbReference type="EMBL" id="JBJJXI010000117">
    <property type="protein sequence ID" value="KAL3390421.1"/>
    <property type="molecule type" value="Genomic_DNA"/>
</dbReference>
<feature type="domain" description="CFA20" evidence="2">
    <location>
        <begin position="1"/>
        <end position="184"/>
    </location>
</feature>
<reference evidence="3 4" key="1">
    <citation type="journal article" date="2024" name="bioRxiv">
        <title>A reference genome for Trichogramma kaykai: A tiny desert-dwelling parasitoid wasp with competing sex-ratio distorters.</title>
        <authorList>
            <person name="Culotta J."/>
            <person name="Lindsey A.R."/>
        </authorList>
    </citation>
    <scope>NUCLEOTIDE SEQUENCE [LARGE SCALE GENOMIC DNA]</scope>
    <source>
        <strain evidence="3 4">KSX58</strain>
    </source>
</reference>
<dbReference type="AlphaFoldDB" id="A0ABD2WBY4"/>
<gene>
    <name evidence="3" type="ORF">TKK_014587</name>
</gene>
<accession>A0ABD2WBY4</accession>
<dbReference type="PANTHER" id="PTHR12458">
    <property type="entry name" value="ORF PROTEIN"/>
    <property type="match status" value="1"/>
</dbReference>
<dbReference type="Proteomes" id="UP001627154">
    <property type="component" value="Unassembled WGS sequence"/>
</dbReference>
<comment type="caution">
    <text evidence="3">The sequence shown here is derived from an EMBL/GenBank/DDBJ whole genome shotgun (WGS) entry which is preliminary data.</text>
</comment>
<name>A0ABD2WBY4_9HYME</name>
<dbReference type="Pfam" id="PF05018">
    <property type="entry name" value="CFA20_dom"/>
    <property type="match status" value="1"/>
</dbReference>
<sequence length="312" mass="35787">MYRSIQQRGFLPVLQAFGQSPLSIWGSKVESGCIRRVTDEQVRALALEIAGTNVSTTYVYCPKNPRASLGIYMPYLVMVIKGLKRYFTFEVTVLDDRNVHRRFRISNFQRSRRVDHFCTSMPLSMQPGWNEISFDLASFVRKAYKTNYVETTRIKINANCRIRVIYFCDKVYDEKDIPQKYKIFMPLDHVVRKKGIEAKRSEAALKAESRLFFEDEEEEEMMYVEVGSMPEDSTSKHKDQTGVATDGQAAQASSRVFAEDDNFENEDDDDRVTVWTEAKDDLKSAVDGSVNEKTQDALSQNQEAKAEPAAQQ</sequence>
<dbReference type="InterPro" id="IPR007714">
    <property type="entry name" value="CFA20_dom"/>
</dbReference>
<dbReference type="InterPro" id="IPR040441">
    <property type="entry name" value="CFA20/CFAP20DC"/>
</dbReference>